<gene>
    <name evidence="2" type="ORF">FB45DRAFT_862254</name>
</gene>
<comment type="caution">
    <text evidence="2">The sequence shown here is derived from an EMBL/GenBank/DDBJ whole genome shotgun (WGS) entry which is preliminary data.</text>
</comment>
<evidence type="ECO:0000313" key="3">
    <source>
        <dbReference type="Proteomes" id="UP001221142"/>
    </source>
</evidence>
<proteinExistence type="predicted"/>
<protein>
    <submittedName>
        <fullName evidence="2">Uncharacterized protein</fullName>
    </submittedName>
</protein>
<accession>A0AAD7C711</accession>
<keyword evidence="1" id="KW-0175">Coiled coil</keyword>
<reference evidence="2" key="1">
    <citation type="submission" date="2023-03" db="EMBL/GenBank/DDBJ databases">
        <title>Massive genome expansion in bonnet fungi (Mycena s.s.) driven by repeated elements and novel gene families across ecological guilds.</title>
        <authorList>
            <consortium name="Lawrence Berkeley National Laboratory"/>
            <person name="Harder C.B."/>
            <person name="Miyauchi S."/>
            <person name="Viragh M."/>
            <person name="Kuo A."/>
            <person name="Thoen E."/>
            <person name="Andreopoulos B."/>
            <person name="Lu D."/>
            <person name="Skrede I."/>
            <person name="Drula E."/>
            <person name="Henrissat B."/>
            <person name="Morin E."/>
            <person name="Kohler A."/>
            <person name="Barry K."/>
            <person name="LaButti K."/>
            <person name="Morin E."/>
            <person name="Salamov A."/>
            <person name="Lipzen A."/>
            <person name="Mereny Z."/>
            <person name="Hegedus B."/>
            <person name="Baldrian P."/>
            <person name="Stursova M."/>
            <person name="Weitz H."/>
            <person name="Taylor A."/>
            <person name="Grigoriev I.V."/>
            <person name="Nagy L.G."/>
            <person name="Martin F."/>
            <person name="Kauserud H."/>
        </authorList>
    </citation>
    <scope>NUCLEOTIDE SEQUENCE</scope>
    <source>
        <strain evidence="2">9284</strain>
    </source>
</reference>
<sequence length="294" mass="34047">MPTSPKRDLAVYQYLPPYHAPRLPDVPLRNYTSFAPKEPPPLNRAIDEFVQCLDRITSNTRLALCDFFYVIREIRPRVSWVDSSDFPDLCTVNKLHNTYMNLLGAMDTVHFACAKYFLALRAESESTTTHWHDAVQGFRSAFKCVAEHIARVEECWDEATAELSEYLPPGRVERFEQLLRSGIHSESYNRYPAERNKVLSLLPSLRASAQSQAAVLEDLYEELEKDIMFVDAERQLADISHANLNVALAALIWQEWGLVQYREDTRLARRWEWDARPSNFATTNLINEEEKHEP</sequence>
<dbReference type="Proteomes" id="UP001221142">
    <property type="component" value="Unassembled WGS sequence"/>
</dbReference>
<evidence type="ECO:0000313" key="2">
    <source>
        <dbReference type="EMBL" id="KAJ7640974.1"/>
    </source>
</evidence>
<keyword evidence="3" id="KW-1185">Reference proteome</keyword>
<dbReference type="AlphaFoldDB" id="A0AAD7C711"/>
<feature type="coiled-coil region" evidence="1">
    <location>
        <begin position="206"/>
        <end position="233"/>
    </location>
</feature>
<evidence type="ECO:0000256" key="1">
    <source>
        <dbReference type="SAM" id="Coils"/>
    </source>
</evidence>
<name>A0AAD7C711_9AGAR</name>
<organism evidence="2 3">
    <name type="scientific">Roridomyces roridus</name>
    <dbReference type="NCBI Taxonomy" id="1738132"/>
    <lineage>
        <taxon>Eukaryota</taxon>
        <taxon>Fungi</taxon>
        <taxon>Dikarya</taxon>
        <taxon>Basidiomycota</taxon>
        <taxon>Agaricomycotina</taxon>
        <taxon>Agaricomycetes</taxon>
        <taxon>Agaricomycetidae</taxon>
        <taxon>Agaricales</taxon>
        <taxon>Marasmiineae</taxon>
        <taxon>Mycenaceae</taxon>
        <taxon>Roridomyces</taxon>
    </lineage>
</organism>
<dbReference type="EMBL" id="JARKIF010000004">
    <property type="protein sequence ID" value="KAJ7640974.1"/>
    <property type="molecule type" value="Genomic_DNA"/>
</dbReference>